<reference evidence="2 3" key="1">
    <citation type="submission" date="2016-12" db="EMBL/GenBank/DDBJ databases">
        <title>The genomes of Aspergillus section Nigri reveals drivers in fungal speciation.</title>
        <authorList>
            <consortium name="DOE Joint Genome Institute"/>
            <person name="Vesth T.C."/>
            <person name="Nybo J."/>
            <person name="Theobald S."/>
            <person name="Brandl J."/>
            <person name="Frisvad J.C."/>
            <person name="Nielsen K.F."/>
            <person name="Lyhne E.K."/>
            <person name="Kogle M.E."/>
            <person name="Kuo A."/>
            <person name="Riley R."/>
            <person name="Clum A."/>
            <person name="Nolan M."/>
            <person name="Lipzen A."/>
            <person name="Salamov A."/>
            <person name="Henrissat B."/>
            <person name="Wiebenga A."/>
            <person name="De Vries R.P."/>
            <person name="Grigoriev I.V."/>
            <person name="Mortensen U.H."/>
            <person name="Andersen M.R."/>
            <person name="Baker S.E."/>
        </authorList>
    </citation>
    <scope>NUCLEOTIDE SEQUENCE [LARGE SCALE GENOMIC DNA]</scope>
    <source>
        <strain evidence="2 3">CBS 115572</strain>
    </source>
</reference>
<feature type="compositionally biased region" description="Low complexity" evidence="1">
    <location>
        <begin position="363"/>
        <end position="375"/>
    </location>
</feature>
<dbReference type="EMBL" id="MSFK01000002">
    <property type="protein sequence ID" value="PWY96025.1"/>
    <property type="molecule type" value="Genomic_DNA"/>
</dbReference>
<evidence type="ECO:0000313" key="3">
    <source>
        <dbReference type="Proteomes" id="UP000246702"/>
    </source>
</evidence>
<dbReference type="Proteomes" id="UP000246702">
    <property type="component" value="Unassembled WGS sequence"/>
</dbReference>
<dbReference type="GeneID" id="37117523"/>
<feature type="region of interest" description="Disordered" evidence="1">
    <location>
        <begin position="350"/>
        <end position="424"/>
    </location>
</feature>
<dbReference type="RefSeq" id="XP_025472786.1">
    <property type="nucleotide sequence ID" value="XM_025615380.1"/>
</dbReference>
<accession>A0A317XCG9</accession>
<dbReference type="OrthoDB" id="4369211at2759"/>
<sequence>MRRHKNPTISDWVYRIREEFYTKHGDQIKAEFQSDNPQFSVTESLIQEANQAIRAENQKNKVDMERGVIPEGTYDRTWKQWQDLIHSDFVKDSTKKKWEYFEQVQKTFRQFNQQNELPQEWNLPREFAEQNFGPRPADLDAQQDSDLDSAIAYSESDSESDVESEADQALEGLDALESRMRKQYSSLSQGKVLYWWPVGTGTQVFVRYGTRKCPIYRVRAGSSQPWDECATELVLSKTPGNSKIVLKDGGGSRREVWKYSRADVQDILGVGWKVYDDDDDSSGNALLEIRPKQEYYPHTRILIRWKSGQTSLERRGFMRRITAGSSLNGDRVIYTKAREMETAYWGYDPEDYSEERSTDSDSDSSTAYSISSSDSPRTRRATVSRSRKRRGKSQKPITVDSDTENDSPHHASSTRRKAKGRNIDKQISLLTKQLKKLQATKH</sequence>
<proteinExistence type="predicted"/>
<feature type="compositionally biased region" description="Basic residues" evidence="1">
    <location>
        <begin position="378"/>
        <end position="393"/>
    </location>
</feature>
<evidence type="ECO:0000256" key="1">
    <source>
        <dbReference type="SAM" id="MobiDB-lite"/>
    </source>
</evidence>
<organism evidence="2 3">
    <name type="scientific">Aspergillus sclerotioniger CBS 115572</name>
    <dbReference type="NCBI Taxonomy" id="1450535"/>
    <lineage>
        <taxon>Eukaryota</taxon>
        <taxon>Fungi</taxon>
        <taxon>Dikarya</taxon>
        <taxon>Ascomycota</taxon>
        <taxon>Pezizomycotina</taxon>
        <taxon>Eurotiomycetes</taxon>
        <taxon>Eurotiomycetidae</taxon>
        <taxon>Eurotiales</taxon>
        <taxon>Aspergillaceae</taxon>
        <taxon>Aspergillus</taxon>
        <taxon>Aspergillus subgen. Circumdati</taxon>
    </lineage>
</organism>
<dbReference type="AlphaFoldDB" id="A0A317XCG9"/>
<name>A0A317XCG9_9EURO</name>
<comment type="caution">
    <text evidence="2">The sequence shown here is derived from an EMBL/GenBank/DDBJ whole genome shotgun (WGS) entry which is preliminary data.</text>
</comment>
<protein>
    <submittedName>
        <fullName evidence="2">Uncharacterized protein</fullName>
    </submittedName>
</protein>
<gene>
    <name evidence="2" type="ORF">BO94DRAFT_581168</name>
</gene>
<evidence type="ECO:0000313" key="2">
    <source>
        <dbReference type="EMBL" id="PWY96025.1"/>
    </source>
</evidence>
<keyword evidence="3" id="KW-1185">Reference proteome</keyword>